<dbReference type="EC" id="3.5.3.4" evidence="2"/>
<dbReference type="UniPathway" id="UPA00395">
    <property type="reaction ID" value="UER00654"/>
</dbReference>
<proteinExistence type="inferred from homology"/>
<dbReference type="PANTHER" id="PTHR12045">
    <property type="entry name" value="ALLANTOICASE"/>
    <property type="match status" value="1"/>
</dbReference>
<dbReference type="InterPro" id="IPR008979">
    <property type="entry name" value="Galactose-bd-like_sf"/>
</dbReference>
<dbReference type="InterPro" id="IPR015908">
    <property type="entry name" value="Allantoicase_dom"/>
</dbReference>
<dbReference type="Pfam" id="PF03561">
    <property type="entry name" value="Allantoicase"/>
    <property type="match status" value="2"/>
</dbReference>
<dbReference type="HAMAP" id="MF_00813">
    <property type="entry name" value="Allantoicase"/>
    <property type="match status" value="1"/>
</dbReference>
<reference evidence="4" key="1">
    <citation type="submission" date="2020-02" db="EMBL/GenBank/DDBJ databases">
        <authorList>
            <person name="Meier V. D."/>
        </authorList>
    </citation>
    <scope>NUCLEOTIDE SEQUENCE</scope>
    <source>
        <strain evidence="4">AVDCRST_MAG68</strain>
    </source>
</reference>
<keyword evidence="2 4" id="KW-0378">Hydrolase</keyword>
<dbReference type="PIRSF" id="PIRSF016516">
    <property type="entry name" value="Allantoicase"/>
    <property type="match status" value="1"/>
</dbReference>
<gene>
    <name evidence="2" type="primary">alc</name>
    <name evidence="4" type="ORF">AVDCRST_MAG68-5248</name>
</gene>
<accession>A0A6J4MTQ7</accession>
<dbReference type="NCBIfam" id="TIGR02961">
    <property type="entry name" value="allantoicase"/>
    <property type="match status" value="1"/>
</dbReference>
<keyword evidence="2" id="KW-0659">Purine metabolism</keyword>
<dbReference type="Gene3D" id="2.60.120.260">
    <property type="entry name" value="Galactose-binding domain-like"/>
    <property type="match status" value="2"/>
</dbReference>
<dbReference type="GO" id="GO:0006144">
    <property type="term" value="P:purine nucleobase metabolic process"/>
    <property type="evidence" value="ECO:0007669"/>
    <property type="project" value="UniProtKB-KW"/>
</dbReference>
<feature type="domain" description="Allantoicase" evidence="3">
    <location>
        <begin position="16"/>
        <end position="164"/>
    </location>
</feature>
<evidence type="ECO:0000313" key="4">
    <source>
        <dbReference type="EMBL" id="CAA9368552.1"/>
    </source>
</evidence>
<dbReference type="PANTHER" id="PTHR12045:SF3">
    <property type="entry name" value="INACTIVE ALLANTOICASE-RELATED"/>
    <property type="match status" value="1"/>
</dbReference>
<dbReference type="InterPro" id="IPR005164">
    <property type="entry name" value="Allantoicase"/>
</dbReference>
<sequence>MTDFEELPDLAAERLGGAVLAANDEFFAPKEGLLRPGPAEWREGEYTERGKWMDGWETRRHSPDHDWCIVRLGAPGIVRGLVVDTSFFRGNFPEHCSVEACSVPGTPSPDDLAGAAWTEILPRSALQGDHRNRFPVAHEGRFTHLRLHIYPDGGVARLRVHGQVVPDWTRFARAGGEVDLAALENGGWVVSCSDMFFGHRQNLILPGRSMFMGDGWETRRRRGPGHDWSIIRLAAPGSIHRVEIDTDHFKGNSPERCTLEAVHLPGDAALGGAQWRPLLAETRLQPHARHRFEGEVLPAGPATHVRLSVFPDGGIARLRLFGTL</sequence>
<dbReference type="SUPFAM" id="SSF49785">
    <property type="entry name" value="Galactose-binding domain-like"/>
    <property type="match status" value="2"/>
</dbReference>
<comment type="catalytic activity">
    <reaction evidence="2">
        <text>allantoate + H2O = (S)-ureidoglycolate + urea</text>
        <dbReference type="Rhea" id="RHEA:11016"/>
        <dbReference type="ChEBI" id="CHEBI:15377"/>
        <dbReference type="ChEBI" id="CHEBI:16199"/>
        <dbReference type="ChEBI" id="CHEBI:17536"/>
        <dbReference type="ChEBI" id="CHEBI:57296"/>
        <dbReference type="EC" id="3.5.3.4"/>
    </reaction>
</comment>
<evidence type="ECO:0000256" key="1">
    <source>
        <dbReference type="ARBA" id="ARBA00009242"/>
    </source>
</evidence>
<comment type="pathway">
    <text evidence="2">Nitrogen metabolism; (S)-allantoin degradation; (S)-ureidoglycolate from allantoate (aminidohydrolase route): step 1/1.</text>
</comment>
<dbReference type="GO" id="GO:0004037">
    <property type="term" value="F:allantoicase activity"/>
    <property type="evidence" value="ECO:0007669"/>
    <property type="project" value="UniProtKB-UniRule"/>
</dbReference>
<name>A0A6J4MTQ7_9BACT</name>
<dbReference type="EMBL" id="CADCTW010000232">
    <property type="protein sequence ID" value="CAA9368552.1"/>
    <property type="molecule type" value="Genomic_DNA"/>
</dbReference>
<comment type="similarity">
    <text evidence="1 2">Belongs to the allantoicase family.</text>
</comment>
<protein>
    <recommendedName>
        <fullName evidence="2">Probable allantoicase</fullName>
        <ecNumber evidence="2">3.5.3.4</ecNumber>
    </recommendedName>
    <alternativeName>
        <fullName evidence="2">Allantoate amidinohydrolase</fullName>
    </alternativeName>
</protein>
<evidence type="ECO:0000256" key="2">
    <source>
        <dbReference type="HAMAP-Rule" id="MF_00813"/>
    </source>
</evidence>
<dbReference type="GO" id="GO:0000256">
    <property type="term" value="P:allantoin catabolic process"/>
    <property type="evidence" value="ECO:0007669"/>
    <property type="project" value="UniProtKB-UniRule"/>
</dbReference>
<organism evidence="4">
    <name type="scientific">uncultured Gemmatimonadota bacterium</name>
    <dbReference type="NCBI Taxonomy" id="203437"/>
    <lineage>
        <taxon>Bacteria</taxon>
        <taxon>Pseudomonadati</taxon>
        <taxon>Gemmatimonadota</taxon>
        <taxon>environmental samples</taxon>
    </lineage>
</organism>
<evidence type="ECO:0000259" key="3">
    <source>
        <dbReference type="Pfam" id="PF03561"/>
    </source>
</evidence>
<feature type="domain" description="Allantoicase" evidence="3">
    <location>
        <begin position="186"/>
        <end position="323"/>
    </location>
</feature>
<dbReference type="AlphaFoldDB" id="A0A6J4MTQ7"/>